<dbReference type="Gene3D" id="1.10.510.10">
    <property type="entry name" value="Transferase(Phosphotransferase) domain 1"/>
    <property type="match status" value="1"/>
</dbReference>
<feature type="transmembrane region" description="Helical" evidence="4">
    <location>
        <begin position="440"/>
        <end position="462"/>
    </location>
</feature>
<dbReference type="PANTHER" id="PTHR32444">
    <property type="entry name" value="BULB-TYPE LECTIN DOMAIN-CONTAINING PROTEIN"/>
    <property type="match status" value="1"/>
</dbReference>
<dbReference type="CDD" id="cd01098">
    <property type="entry name" value="PAN_AP_plant"/>
    <property type="match status" value="1"/>
</dbReference>
<evidence type="ECO:0000313" key="8">
    <source>
        <dbReference type="EMBL" id="KAH7576945.1"/>
    </source>
</evidence>
<dbReference type="SUPFAM" id="SSF57414">
    <property type="entry name" value="Hairpin loop containing domain-like"/>
    <property type="match status" value="1"/>
</dbReference>
<accession>A0ABQ8IJX7</accession>
<dbReference type="PANTHER" id="PTHR32444:SF247">
    <property type="entry name" value="OS01G0958200 PROTEIN"/>
    <property type="match status" value="1"/>
</dbReference>
<dbReference type="EMBL" id="JAFEMO010000001">
    <property type="protein sequence ID" value="KAH7576945.1"/>
    <property type="molecule type" value="Genomic_DNA"/>
</dbReference>
<organism evidence="8 9">
    <name type="scientific">Xanthoceras sorbifolium</name>
    <dbReference type="NCBI Taxonomy" id="99658"/>
    <lineage>
        <taxon>Eukaryota</taxon>
        <taxon>Viridiplantae</taxon>
        <taxon>Streptophyta</taxon>
        <taxon>Embryophyta</taxon>
        <taxon>Tracheophyta</taxon>
        <taxon>Spermatophyta</taxon>
        <taxon>Magnoliopsida</taxon>
        <taxon>eudicotyledons</taxon>
        <taxon>Gunneridae</taxon>
        <taxon>Pentapetalae</taxon>
        <taxon>rosids</taxon>
        <taxon>malvids</taxon>
        <taxon>Sapindales</taxon>
        <taxon>Sapindaceae</taxon>
        <taxon>Xanthoceroideae</taxon>
        <taxon>Xanthoceras</taxon>
    </lineage>
</organism>
<keyword evidence="2" id="KW-1015">Disulfide bond</keyword>
<evidence type="ECO:0000256" key="5">
    <source>
        <dbReference type="SAM" id="SignalP"/>
    </source>
</evidence>
<dbReference type="InterPro" id="IPR000858">
    <property type="entry name" value="S_locus_glycoprot_dom"/>
</dbReference>
<protein>
    <submittedName>
        <fullName evidence="8">Uncharacterized protein</fullName>
    </submittedName>
</protein>
<evidence type="ECO:0000256" key="1">
    <source>
        <dbReference type="ARBA" id="ARBA00022729"/>
    </source>
</evidence>
<dbReference type="Pfam" id="PF01453">
    <property type="entry name" value="B_lectin"/>
    <property type="match status" value="1"/>
</dbReference>
<name>A0ABQ8IJX7_9ROSI</name>
<keyword evidence="3" id="KW-0325">Glycoprotein</keyword>
<keyword evidence="1 5" id="KW-0732">Signal</keyword>
<feature type="chain" id="PRO_5045671013" evidence="5">
    <location>
        <begin position="30"/>
        <end position="588"/>
    </location>
</feature>
<sequence>MGIISKKTWFSQCFLLVLFLFLNIQFSKGSDTLSPGQSLSGNQTLTSAAGIFELGFFTPGSSQNYYIGIWYKTLPNQTVVWVANRKDPLSDPFSSEFKLLEDGNLVLLNQSGAAVWSTNSSSKVLNSTTAKLFDNANFIISNALDSSGVIWQSFDQPTNHWLPGGKLGYRKLTNGEFNLISWRSPENPAPSLFSLEIDKNGTSHLLMWNGTKQYWTSGEWTGNIFTLVPEIQANFYVTNITYVSNENESYFTYASAIPNALTRFKLDITGQLRQYVWQKDFGGWRLFWTRPTQQCEVYAFCGPFSVCNQKEKPLCVCMEGFEPKQPKNWEVEDHTDGCVRRVPLQCDGKEKDRFLVMGNMFFPVNSESLAVESVEECESACLSNCSCNAFAYDNGCLIWKGDLFNLQLVVTDDKIGRDVHLRISKSDLIQTRVKPKKKTALIVSAAIAGFCIVCALVLVILWRRRSVGLLEGLEDSLVLEQLESGFDGYFPLLVANTVQNGEDVIGLLDDRLEGNAIIEELSRACRVACWCIQNDEKDRPTMGQVVQILEGVSEVSIPPMPRFLQHLAENPPEPVLHQETSSTPDSSA</sequence>
<dbReference type="InterPro" id="IPR003609">
    <property type="entry name" value="Pan_app"/>
</dbReference>
<dbReference type="PROSITE" id="PS50948">
    <property type="entry name" value="PAN"/>
    <property type="match status" value="1"/>
</dbReference>
<keyword evidence="9" id="KW-1185">Reference proteome</keyword>
<evidence type="ECO:0000256" key="2">
    <source>
        <dbReference type="ARBA" id="ARBA00023157"/>
    </source>
</evidence>
<comment type="caution">
    <text evidence="8">The sequence shown here is derived from an EMBL/GenBank/DDBJ whole genome shotgun (WGS) entry which is preliminary data.</text>
</comment>
<keyword evidence="4" id="KW-0472">Membrane</keyword>
<dbReference type="InterPro" id="IPR001480">
    <property type="entry name" value="Bulb-type_lectin_dom"/>
</dbReference>
<feature type="domain" description="Bulb-type lectin" evidence="6">
    <location>
        <begin position="30"/>
        <end position="153"/>
    </location>
</feature>
<evidence type="ECO:0000313" key="9">
    <source>
        <dbReference type="Proteomes" id="UP000827721"/>
    </source>
</evidence>
<keyword evidence="4" id="KW-0812">Transmembrane</keyword>
<evidence type="ECO:0000259" key="7">
    <source>
        <dbReference type="PROSITE" id="PS50948"/>
    </source>
</evidence>
<dbReference type="Proteomes" id="UP000827721">
    <property type="component" value="Unassembled WGS sequence"/>
</dbReference>
<evidence type="ECO:0000256" key="4">
    <source>
        <dbReference type="SAM" id="Phobius"/>
    </source>
</evidence>
<keyword evidence="4" id="KW-1133">Transmembrane helix</keyword>
<reference evidence="8 9" key="1">
    <citation type="submission" date="2021-02" db="EMBL/GenBank/DDBJ databases">
        <title>Plant Genome Project.</title>
        <authorList>
            <person name="Zhang R.-G."/>
        </authorList>
    </citation>
    <scope>NUCLEOTIDE SEQUENCE [LARGE SCALE GENOMIC DNA]</scope>
    <source>
        <tissue evidence="8">Leaves</tissue>
    </source>
</reference>
<proteinExistence type="predicted"/>
<dbReference type="Gene3D" id="2.90.10.10">
    <property type="entry name" value="Bulb-type lectin domain"/>
    <property type="match status" value="1"/>
</dbReference>
<dbReference type="SUPFAM" id="SSF51110">
    <property type="entry name" value="alpha-D-mannose-specific plant lectins"/>
    <property type="match status" value="1"/>
</dbReference>
<dbReference type="CDD" id="cd00028">
    <property type="entry name" value="B_lectin"/>
    <property type="match status" value="1"/>
</dbReference>
<evidence type="ECO:0000259" key="6">
    <source>
        <dbReference type="PROSITE" id="PS50927"/>
    </source>
</evidence>
<dbReference type="SMART" id="SM00473">
    <property type="entry name" value="PAN_AP"/>
    <property type="match status" value="1"/>
</dbReference>
<dbReference type="Pfam" id="PF00954">
    <property type="entry name" value="S_locus_glycop"/>
    <property type="match status" value="1"/>
</dbReference>
<feature type="domain" description="Apple" evidence="7">
    <location>
        <begin position="346"/>
        <end position="424"/>
    </location>
</feature>
<evidence type="ECO:0000256" key="3">
    <source>
        <dbReference type="ARBA" id="ARBA00023180"/>
    </source>
</evidence>
<feature type="signal peptide" evidence="5">
    <location>
        <begin position="1"/>
        <end position="29"/>
    </location>
</feature>
<gene>
    <name evidence="8" type="ORF">JRO89_XS01G0179500</name>
</gene>
<dbReference type="PROSITE" id="PS50927">
    <property type="entry name" value="BULB_LECTIN"/>
    <property type="match status" value="1"/>
</dbReference>
<dbReference type="Pfam" id="PF08276">
    <property type="entry name" value="PAN_2"/>
    <property type="match status" value="1"/>
</dbReference>
<dbReference type="InterPro" id="IPR036426">
    <property type="entry name" value="Bulb-type_lectin_dom_sf"/>
</dbReference>
<dbReference type="SMART" id="SM00108">
    <property type="entry name" value="B_lectin"/>
    <property type="match status" value="1"/>
</dbReference>